<name>A0A919KAY3_9ACTN</name>
<evidence type="ECO:0000313" key="2">
    <source>
        <dbReference type="EMBL" id="GIF02131.1"/>
    </source>
</evidence>
<reference evidence="2" key="1">
    <citation type="submission" date="2021-01" db="EMBL/GenBank/DDBJ databases">
        <title>Whole genome shotgun sequence of Actinoplanes rishiriensis NBRC 108556.</title>
        <authorList>
            <person name="Komaki H."/>
            <person name="Tamura T."/>
        </authorList>
    </citation>
    <scope>NUCLEOTIDE SEQUENCE</scope>
    <source>
        <strain evidence="2">NBRC 108556</strain>
    </source>
</reference>
<proteinExistence type="predicted"/>
<evidence type="ECO:0000313" key="3">
    <source>
        <dbReference type="Proteomes" id="UP000636960"/>
    </source>
</evidence>
<keyword evidence="3" id="KW-1185">Reference proteome</keyword>
<dbReference type="EMBL" id="BOMV01000121">
    <property type="protein sequence ID" value="GIF02131.1"/>
    <property type="molecule type" value="Genomic_DNA"/>
</dbReference>
<protein>
    <submittedName>
        <fullName evidence="2">Uncharacterized protein</fullName>
    </submittedName>
</protein>
<feature type="region of interest" description="Disordered" evidence="1">
    <location>
        <begin position="1"/>
        <end position="29"/>
    </location>
</feature>
<organism evidence="2 3">
    <name type="scientific">Paractinoplanes rishiriensis</name>
    <dbReference type="NCBI Taxonomy" id="1050105"/>
    <lineage>
        <taxon>Bacteria</taxon>
        <taxon>Bacillati</taxon>
        <taxon>Actinomycetota</taxon>
        <taxon>Actinomycetes</taxon>
        <taxon>Micromonosporales</taxon>
        <taxon>Micromonosporaceae</taxon>
        <taxon>Paractinoplanes</taxon>
    </lineage>
</organism>
<gene>
    <name evidence="2" type="ORF">Ari01nite_95950</name>
</gene>
<feature type="region of interest" description="Disordered" evidence="1">
    <location>
        <begin position="77"/>
        <end position="96"/>
    </location>
</feature>
<feature type="compositionally biased region" description="Basic and acidic residues" evidence="1">
    <location>
        <begin position="82"/>
        <end position="96"/>
    </location>
</feature>
<accession>A0A919KAY3</accession>
<comment type="caution">
    <text evidence="2">The sequence shown here is derived from an EMBL/GenBank/DDBJ whole genome shotgun (WGS) entry which is preliminary data.</text>
</comment>
<dbReference type="AlphaFoldDB" id="A0A919KAY3"/>
<sequence>MLARTVHHLQSAGTGRGGSARPHGGSGRCGAAIAKAAQLGGMPSPADLITRAAEKRSEVTVLAVAVEATDEAGATQDLPKALLDRTPETAREATEA</sequence>
<feature type="compositionally biased region" description="Gly residues" evidence="1">
    <location>
        <begin position="14"/>
        <end position="28"/>
    </location>
</feature>
<evidence type="ECO:0000256" key="1">
    <source>
        <dbReference type="SAM" id="MobiDB-lite"/>
    </source>
</evidence>
<dbReference type="Proteomes" id="UP000636960">
    <property type="component" value="Unassembled WGS sequence"/>
</dbReference>